<comment type="caution">
    <text evidence="2">The sequence shown here is derived from an EMBL/GenBank/DDBJ whole genome shotgun (WGS) entry which is preliminary data.</text>
</comment>
<feature type="compositionally biased region" description="Basic and acidic residues" evidence="1">
    <location>
        <begin position="1"/>
        <end position="16"/>
    </location>
</feature>
<reference evidence="2 3" key="1">
    <citation type="submission" date="2022-10" db="EMBL/GenBank/DDBJ databases">
        <title>WGS assembly of Paspalum vaginatum 540-79.</title>
        <authorList>
            <person name="Sun G."/>
            <person name="Wase N."/>
            <person name="Shu S."/>
            <person name="Jenkins J."/>
            <person name="Zhou B."/>
            <person name="Torres-Rodriguez J."/>
            <person name="Chen C."/>
            <person name="Sandor L."/>
            <person name="Plott C."/>
            <person name="Yoshinga Y."/>
            <person name="Daum C."/>
            <person name="Qi P."/>
            <person name="Barry K."/>
            <person name="Lipzen A."/>
            <person name="Berry L."/>
            <person name="Pedersen C."/>
            <person name="Gottilla T."/>
            <person name="Foltz A."/>
            <person name="Yu H."/>
            <person name="O'Malley R."/>
            <person name="Zhang C."/>
            <person name="Devos K."/>
            <person name="Sigmon B."/>
            <person name="Yu B."/>
            <person name="Obata T."/>
            <person name="Schmutz J."/>
            <person name="Schnable J."/>
        </authorList>
    </citation>
    <scope>NUCLEOTIDE SEQUENCE [LARGE SCALE GENOMIC DNA]</scope>
    <source>
        <strain evidence="3">cv. 540-79</strain>
    </source>
</reference>
<sequence length="112" mass="12979">MTMWRRGGEAGRREGDGGGSKQRRKKMGAACGWDWLVAAKRRRGTECSMDISYYINYKNHSKSYFTKRFKKKNFIFSNYRSQKLEEPALVLPNGPVFSLWPCTRTLFLAALD</sequence>
<protein>
    <submittedName>
        <fullName evidence="2">Uncharacterized protein</fullName>
    </submittedName>
</protein>
<feature type="region of interest" description="Disordered" evidence="1">
    <location>
        <begin position="1"/>
        <end position="27"/>
    </location>
</feature>
<accession>A0A9W8CFC8</accession>
<evidence type="ECO:0000313" key="2">
    <source>
        <dbReference type="EMBL" id="KAJ1256090.1"/>
    </source>
</evidence>
<gene>
    <name evidence="2" type="ORF">BS78_K089200</name>
</gene>
<keyword evidence="3" id="KW-1185">Reference proteome</keyword>
<dbReference type="AlphaFoldDB" id="A0A9W8CFC8"/>
<evidence type="ECO:0000313" key="3">
    <source>
        <dbReference type="Proteomes" id="UP001164776"/>
    </source>
</evidence>
<dbReference type="Proteomes" id="UP001164776">
    <property type="component" value="Unassembled WGS sequence"/>
</dbReference>
<proteinExistence type="predicted"/>
<evidence type="ECO:0000256" key="1">
    <source>
        <dbReference type="SAM" id="MobiDB-lite"/>
    </source>
</evidence>
<name>A0A9W8CFC8_9POAL</name>
<dbReference type="EMBL" id="MU629557">
    <property type="protein sequence ID" value="KAJ1256090.1"/>
    <property type="molecule type" value="Genomic_DNA"/>
</dbReference>
<organism evidence="2 3">
    <name type="scientific">Paspalum vaginatum</name>
    <name type="common">seashore paspalum</name>
    <dbReference type="NCBI Taxonomy" id="158149"/>
    <lineage>
        <taxon>Eukaryota</taxon>
        <taxon>Viridiplantae</taxon>
        <taxon>Streptophyta</taxon>
        <taxon>Embryophyta</taxon>
        <taxon>Tracheophyta</taxon>
        <taxon>Spermatophyta</taxon>
        <taxon>Magnoliopsida</taxon>
        <taxon>Liliopsida</taxon>
        <taxon>Poales</taxon>
        <taxon>Poaceae</taxon>
        <taxon>PACMAD clade</taxon>
        <taxon>Panicoideae</taxon>
        <taxon>Andropogonodae</taxon>
        <taxon>Paspaleae</taxon>
        <taxon>Paspalinae</taxon>
        <taxon>Paspalum</taxon>
    </lineage>
</organism>